<evidence type="ECO:0000256" key="8">
    <source>
        <dbReference type="ARBA" id="ARBA00046280"/>
    </source>
</evidence>
<evidence type="ECO:0000256" key="7">
    <source>
        <dbReference type="ARBA" id="ARBA00023136"/>
    </source>
</evidence>
<feature type="transmembrane region" description="Helical" evidence="9">
    <location>
        <begin position="102"/>
        <end position="120"/>
    </location>
</feature>
<evidence type="ECO:0000259" key="10">
    <source>
        <dbReference type="PROSITE" id="PS50192"/>
    </source>
</evidence>
<feature type="domain" description="T-SNARE coiled-coil homology" evidence="10">
    <location>
        <begin position="31"/>
        <end position="93"/>
    </location>
</feature>
<organism evidence="11 12">
    <name type="scientific">Mya arenaria</name>
    <name type="common">Soft-shell clam</name>
    <dbReference type="NCBI Taxonomy" id="6604"/>
    <lineage>
        <taxon>Eukaryota</taxon>
        <taxon>Metazoa</taxon>
        <taxon>Spiralia</taxon>
        <taxon>Lophotrochozoa</taxon>
        <taxon>Mollusca</taxon>
        <taxon>Bivalvia</taxon>
        <taxon>Autobranchia</taxon>
        <taxon>Heteroconchia</taxon>
        <taxon>Euheterodonta</taxon>
        <taxon>Imparidentia</taxon>
        <taxon>Neoheterodontei</taxon>
        <taxon>Myida</taxon>
        <taxon>Myoidea</taxon>
        <taxon>Myidae</taxon>
        <taxon>Mya</taxon>
    </lineage>
</organism>
<keyword evidence="12" id="KW-1185">Reference proteome</keyword>
<dbReference type="Proteomes" id="UP001164746">
    <property type="component" value="Chromosome 4"/>
</dbReference>
<dbReference type="CDD" id="cd15853">
    <property type="entry name" value="SNARE_Bet1"/>
    <property type="match status" value="1"/>
</dbReference>
<keyword evidence="7 9" id="KW-0472">Membrane</keyword>
<dbReference type="PROSITE" id="PS50192">
    <property type="entry name" value="T_SNARE"/>
    <property type="match status" value="1"/>
</dbReference>
<evidence type="ECO:0000256" key="5">
    <source>
        <dbReference type="ARBA" id="ARBA00022989"/>
    </source>
</evidence>
<dbReference type="EMBL" id="CP111015">
    <property type="protein sequence ID" value="WAR03724.1"/>
    <property type="molecule type" value="Genomic_DNA"/>
</dbReference>
<dbReference type="PANTHER" id="PTHR12791">
    <property type="entry name" value="GOLGI SNARE BET1-RELATED"/>
    <property type="match status" value="1"/>
</dbReference>
<evidence type="ECO:0000256" key="6">
    <source>
        <dbReference type="ARBA" id="ARBA00023034"/>
    </source>
</evidence>
<dbReference type="InterPro" id="IPR039899">
    <property type="entry name" value="BET1_SNARE"/>
</dbReference>
<reference evidence="11" key="1">
    <citation type="submission" date="2022-11" db="EMBL/GenBank/DDBJ databases">
        <title>Centuries of genome instability and evolution in soft-shell clam transmissible cancer (bioRxiv).</title>
        <authorList>
            <person name="Hart S.F.M."/>
            <person name="Yonemitsu M.A."/>
            <person name="Giersch R.M."/>
            <person name="Beal B.F."/>
            <person name="Arriagada G."/>
            <person name="Davis B.W."/>
            <person name="Ostrander E.A."/>
            <person name="Goff S.P."/>
            <person name="Metzger M.J."/>
        </authorList>
    </citation>
    <scope>NUCLEOTIDE SEQUENCE</scope>
    <source>
        <strain evidence="11">MELC-2E11</strain>
        <tissue evidence="11">Siphon/mantle</tissue>
    </source>
</reference>
<keyword evidence="5 9" id="KW-1133">Transmembrane helix</keyword>
<evidence type="ECO:0000256" key="3">
    <source>
        <dbReference type="ARBA" id="ARBA00022692"/>
    </source>
</evidence>
<dbReference type="SMART" id="SM00397">
    <property type="entry name" value="t_SNARE"/>
    <property type="match status" value="1"/>
</dbReference>
<proteinExistence type="predicted"/>
<evidence type="ECO:0000256" key="1">
    <source>
        <dbReference type="ARBA" id="ARBA00004394"/>
    </source>
</evidence>
<dbReference type="Gene3D" id="1.20.5.110">
    <property type="match status" value="1"/>
</dbReference>
<keyword evidence="2" id="KW-0813">Transport</keyword>
<evidence type="ECO:0000256" key="9">
    <source>
        <dbReference type="SAM" id="Phobius"/>
    </source>
</evidence>
<keyword evidence="6" id="KW-0333">Golgi apparatus</keyword>
<gene>
    <name evidence="11" type="ORF">MAR_010282</name>
</gene>
<dbReference type="SUPFAM" id="SSF58038">
    <property type="entry name" value="SNARE fusion complex"/>
    <property type="match status" value="1"/>
</dbReference>
<accession>A0ABY7E5N9</accession>
<comment type="subcellular location">
    <subcellularLocation>
        <location evidence="8">Endomembrane system</location>
        <topology evidence="8">Single-pass type IV membrane protein</topology>
    </subcellularLocation>
    <subcellularLocation>
        <location evidence="1">Golgi apparatus membrane</location>
    </subcellularLocation>
</comment>
<evidence type="ECO:0000256" key="4">
    <source>
        <dbReference type="ARBA" id="ARBA00022927"/>
    </source>
</evidence>
<protein>
    <submittedName>
        <fullName evidence="11">BET1-like protein</fullName>
    </submittedName>
</protein>
<sequence length="123" mass="14012">MEVILMTEQRCVCVSAGEGGWGEAQYQPTQDMLEQENSRHEELLSTKVKALKSLTIDIGAEVRDQNKMLHGMDDDFDSSGGLLEASMRRLKAITRMGGHRQMLYLILFCLFVFVVCWLIVRSR</sequence>
<keyword evidence="4" id="KW-0653">Protein transport</keyword>
<keyword evidence="3 9" id="KW-0812">Transmembrane</keyword>
<name>A0ABY7E5N9_MYAAR</name>
<evidence type="ECO:0000313" key="11">
    <source>
        <dbReference type="EMBL" id="WAR03724.1"/>
    </source>
</evidence>
<evidence type="ECO:0000256" key="2">
    <source>
        <dbReference type="ARBA" id="ARBA00022448"/>
    </source>
</evidence>
<dbReference type="InterPro" id="IPR000727">
    <property type="entry name" value="T_SNARE_dom"/>
</dbReference>
<evidence type="ECO:0000313" key="12">
    <source>
        <dbReference type="Proteomes" id="UP001164746"/>
    </source>
</evidence>